<evidence type="ECO:0000313" key="5">
    <source>
        <dbReference type="Proteomes" id="UP000252797"/>
    </source>
</evidence>
<dbReference type="SMART" id="SM00530">
    <property type="entry name" value="HTH_XRE"/>
    <property type="match status" value="1"/>
</dbReference>
<evidence type="ECO:0000256" key="1">
    <source>
        <dbReference type="ARBA" id="ARBA00023125"/>
    </source>
</evidence>
<dbReference type="InterPro" id="IPR001387">
    <property type="entry name" value="Cro/C1-type_HTH"/>
</dbReference>
<dbReference type="Gene3D" id="1.10.260.40">
    <property type="entry name" value="lambda repressor-like DNA-binding domains"/>
    <property type="match status" value="1"/>
</dbReference>
<keyword evidence="2" id="KW-0472">Membrane</keyword>
<dbReference type="GO" id="GO:0003677">
    <property type="term" value="F:DNA binding"/>
    <property type="evidence" value="ECO:0007669"/>
    <property type="project" value="UniProtKB-KW"/>
</dbReference>
<feature type="transmembrane region" description="Helical" evidence="2">
    <location>
        <begin position="85"/>
        <end position="104"/>
    </location>
</feature>
<evidence type="ECO:0000313" key="4">
    <source>
        <dbReference type="EMBL" id="RCA09613.1"/>
    </source>
</evidence>
<protein>
    <recommendedName>
        <fullName evidence="3">HTH cro/C1-type domain-containing protein</fullName>
    </recommendedName>
</protein>
<comment type="caution">
    <text evidence="4">The sequence shown here is derived from an EMBL/GenBank/DDBJ whole genome shotgun (WGS) entry which is preliminary data.</text>
</comment>
<dbReference type="AlphaFoldDB" id="A0A367CDI1"/>
<dbReference type="Pfam" id="PF01381">
    <property type="entry name" value="HTH_3"/>
    <property type="match status" value="1"/>
</dbReference>
<gene>
    <name evidence="4" type="ORF">EA71_02930</name>
</gene>
<dbReference type="SUPFAM" id="SSF47413">
    <property type="entry name" value="lambda repressor-like DNA-binding domains"/>
    <property type="match status" value="1"/>
</dbReference>
<dbReference type="InterPro" id="IPR010982">
    <property type="entry name" value="Lambda_DNA-bd_dom_sf"/>
</dbReference>
<accession>A0A367CDI1</accession>
<feature type="domain" description="HTH cro/C1-type" evidence="3">
    <location>
        <begin position="7"/>
        <end position="61"/>
    </location>
</feature>
<reference evidence="4 5" key="1">
    <citation type="submission" date="2015-06" db="EMBL/GenBank/DDBJ databases">
        <title>The Genome Sequence of Enterococcus durans 4EA1.</title>
        <authorList>
            <consortium name="The Broad Institute Genomics Platform"/>
            <consortium name="The Broad Institute Genome Sequencing Center for Infectious Disease"/>
            <person name="Earl A.M."/>
            <person name="Van Tyne D."/>
            <person name="Lebreton F."/>
            <person name="Saavedra J.T."/>
            <person name="Gilmore M.S."/>
            <person name="Manson Mcguire A."/>
            <person name="Clock S."/>
            <person name="Crupain M."/>
            <person name="Rangan U."/>
            <person name="Young S."/>
            <person name="Abouelleil A."/>
            <person name="Cao P."/>
            <person name="Chapman S.B."/>
            <person name="Griggs A."/>
            <person name="Priest M."/>
            <person name="Shea T."/>
            <person name="Wortman J."/>
            <person name="Nusbaum C."/>
            <person name="Birren B."/>
        </authorList>
    </citation>
    <scope>NUCLEOTIDE SEQUENCE [LARGE SCALE GENOMIC DNA]</scope>
    <source>
        <strain evidence="4 5">4EA1</strain>
    </source>
</reference>
<sequence length="209" mass="23950">MEFSEILKERRTSLGITQERLAKELNVSRSAISNWEIGRNYPDIQTLIDLSKILDVSLDFLLNTDNTIVEKIDEDLSKKKWLKKLSLVLATLLVVSISVSIFLFSTKRPTVNFIKSDEPSTSDIGLFTKKDLKNIAIKNKKVEVLFNLPKENTFAGYYTDVDNKNGIVTIDMYKFINEGVREKKVSHNGLVDIDLSSYSHIKEINIRYK</sequence>
<keyword evidence="1" id="KW-0238">DNA-binding</keyword>
<dbReference type="PROSITE" id="PS50943">
    <property type="entry name" value="HTH_CROC1"/>
    <property type="match status" value="1"/>
</dbReference>
<dbReference type="Proteomes" id="UP000252797">
    <property type="component" value="Unassembled WGS sequence"/>
</dbReference>
<organism evidence="4 5">
    <name type="scientific">Enterococcus durans</name>
    <dbReference type="NCBI Taxonomy" id="53345"/>
    <lineage>
        <taxon>Bacteria</taxon>
        <taxon>Bacillati</taxon>
        <taxon>Bacillota</taxon>
        <taxon>Bacilli</taxon>
        <taxon>Lactobacillales</taxon>
        <taxon>Enterococcaceae</taxon>
        <taxon>Enterococcus</taxon>
    </lineage>
</organism>
<dbReference type="CDD" id="cd00093">
    <property type="entry name" value="HTH_XRE"/>
    <property type="match status" value="1"/>
</dbReference>
<keyword evidence="2" id="KW-1133">Transmembrane helix</keyword>
<dbReference type="RefSeq" id="WP_138302248.1">
    <property type="nucleotide sequence ID" value="NZ_JADPAK010000009.1"/>
</dbReference>
<dbReference type="PANTHER" id="PTHR46558:SF15">
    <property type="entry name" value="HELIX-TURN-HELIX DOMAIN PROTEIN"/>
    <property type="match status" value="1"/>
</dbReference>
<proteinExistence type="predicted"/>
<name>A0A367CDI1_9ENTE</name>
<evidence type="ECO:0000259" key="3">
    <source>
        <dbReference type="PROSITE" id="PS50943"/>
    </source>
</evidence>
<dbReference type="EMBL" id="LEPB01000007">
    <property type="protein sequence ID" value="RCA09613.1"/>
    <property type="molecule type" value="Genomic_DNA"/>
</dbReference>
<dbReference type="PANTHER" id="PTHR46558">
    <property type="entry name" value="TRACRIPTIONAL REGULATORY PROTEIN-RELATED-RELATED"/>
    <property type="match status" value="1"/>
</dbReference>
<keyword evidence="2" id="KW-0812">Transmembrane</keyword>
<evidence type="ECO:0000256" key="2">
    <source>
        <dbReference type="SAM" id="Phobius"/>
    </source>
</evidence>